<feature type="domain" description="YjeF N-terminal" evidence="2">
    <location>
        <begin position="1"/>
        <end position="198"/>
    </location>
</feature>
<evidence type="ECO:0000313" key="3">
    <source>
        <dbReference type="EMBL" id="AUV84070.1"/>
    </source>
</evidence>
<dbReference type="InterPro" id="IPR004443">
    <property type="entry name" value="YjeF_N_dom"/>
</dbReference>
<dbReference type="GO" id="GO:0052856">
    <property type="term" value="F:NAD(P)HX epimerase activity"/>
    <property type="evidence" value="ECO:0007669"/>
    <property type="project" value="UniProtKB-UniRule"/>
</dbReference>
<dbReference type="GO" id="GO:0000932">
    <property type="term" value="C:P-body"/>
    <property type="evidence" value="ECO:0007669"/>
    <property type="project" value="TreeGrafter"/>
</dbReference>
<keyword evidence="1" id="KW-0520">NAD</keyword>
<keyword evidence="1" id="KW-0479">Metal-binding</keyword>
<keyword evidence="1" id="KW-0547">Nucleotide-binding</keyword>
<feature type="binding site" evidence="1">
    <location>
        <position position="149"/>
    </location>
    <ligand>
        <name>K(+)</name>
        <dbReference type="ChEBI" id="CHEBI:29103"/>
    </ligand>
</feature>
<dbReference type="AlphaFoldDB" id="A0A2I8VQ57"/>
<comment type="catalytic activity">
    <reaction evidence="1">
        <text>(6R)-NADPHX = (6S)-NADPHX</text>
        <dbReference type="Rhea" id="RHEA:32227"/>
        <dbReference type="ChEBI" id="CHEBI:64076"/>
        <dbReference type="ChEBI" id="CHEBI:64077"/>
        <dbReference type="EC" id="5.1.99.6"/>
    </reaction>
</comment>
<dbReference type="GO" id="GO:0033962">
    <property type="term" value="P:P-body assembly"/>
    <property type="evidence" value="ECO:0007669"/>
    <property type="project" value="TreeGrafter"/>
</dbReference>
<comment type="cofactor">
    <cofactor evidence="1">
        <name>K(+)</name>
        <dbReference type="ChEBI" id="CHEBI:29103"/>
    </cofactor>
    <text evidence="1">Binds 1 potassium ion per subunit.</text>
</comment>
<dbReference type="GO" id="GO:0003729">
    <property type="term" value="F:mRNA binding"/>
    <property type="evidence" value="ECO:0007669"/>
    <property type="project" value="TreeGrafter"/>
</dbReference>
<keyword evidence="1" id="KW-0521">NADP</keyword>
<dbReference type="HAMAP" id="MF_01966">
    <property type="entry name" value="NADHX_epimerase"/>
    <property type="match status" value="1"/>
</dbReference>
<dbReference type="GO" id="GO:0046872">
    <property type="term" value="F:metal ion binding"/>
    <property type="evidence" value="ECO:0007669"/>
    <property type="project" value="UniProtKB-KW"/>
</dbReference>
<evidence type="ECO:0000313" key="4">
    <source>
        <dbReference type="Proteomes" id="UP000236584"/>
    </source>
</evidence>
<dbReference type="GO" id="GO:0000166">
    <property type="term" value="F:nucleotide binding"/>
    <property type="evidence" value="ECO:0007669"/>
    <property type="project" value="UniProtKB-KW"/>
</dbReference>
<feature type="binding site" evidence="1">
    <location>
        <position position="146"/>
    </location>
    <ligand>
        <name>(6S)-NADPHX</name>
        <dbReference type="ChEBI" id="CHEBI:64076"/>
    </ligand>
</feature>
<gene>
    <name evidence="1" type="primary">nnrE</name>
    <name evidence="3" type="ORF">C2R22_19570</name>
</gene>
<keyword evidence="1" id="KW-0630">Potassium</keyword>
<comment type="catalytic activity">
    <reaction evidence="1">
        <text>(6R)-NADHX = (6S)-NADHX</text>
        <dbReference type="Rhea" id="RHEA:32215"/>
        <dbReference type="ChEBI" id="CHEBI:64074"/>
        <dbReference type="ChEBI" id="CHEBI:64075"/>
        <dbReference type="EC" id="5.1.99.6"/>
    </reaction>
</comment>
<feature type="binding site" evidence="1">
    <location>
        <position position="48"/>
    </location>
    <ligand>
        <name>K(+)</name>
        <dbReference type="ChEBI" id="CHEBI:29103"/>
    </ligand>
</feature>
<keyword evidence="4" id="KW-1185">Reference proteome</keyword>
<evidence type="ECO:0000259" key="2">
    <source>
        <dbReference type="PROSITE" id="PS51385"/>
    </source>
</evidence>
<name>A0A2I8VQ57_9EURY</name>
<proteinExistence type="inferred from homology"/>
<dbReference type="PROSITE" id="PS51385">
    <property type="entry name" value="YJEF_N"/>
    <property type="match status" value="1"/>
</dbReference>
<dbReference type="NCBIfam" id="TIGR00197">
    <property type="entry name" value="yjeF_nterm"/>
    <property type="match status" value="1"/>
</dbReference>
<feature type="binding site" evidence="1">
    <location>
        <begin position="117"/>
        <end position="123"/>
    </location>
    <ligand>
        <name>(6S)-NADPHX</name>
        <dbReference type="ChEBI" id="CHEBI:64076"/>
    </ligand>
</feature>
<dbReference type="GO" id="GO:0031087">
    <property type="term" value="P:deadenylation-independent decapping of nuclear-transcribed mRNA"/>
    <property type="evidence" value="ECO:0007669"/>
    <property type="project" value="TreeGrafter"/>
</dbReference>
<dbReference type="SUPFAM" id="SSF64153">
    <property type="entry name" value="YjeF N-terminal domain-like"/>
    <property type="match status" value="1"/>
</dbReference>
<keyword evidence="1" id="KW-0413">Isomerase</keyword>
<dbReference type="Proteomes" id="UP000236584">
    <property type="component" value="Chromosome"/>
</dbReference>
<reference evidence="3 4" key="1">
    <citation type="submission" date="2018-01" db="EMBL/GenBank/DDBJ databases">
        <title>Complete genome sequence of Salinigranum rubrum GX10T, an extremely halophilic archaeon isolated from a marine solar saltern.</title>
        <authorList>
            <person name="Han S."/>
        </authorList>
    </citation>
    <scope>NUCLEOTIDE SEQUENCE [LARGE SCALE GENOMIC DNA]</scope>
    <source>
        <strain evidence="3 4">GX10</strain>
    </source>
</reference>
<feature type="binding site" evidence="1">
    <location>
        <begin position="47"/>
        <end position="51"/>
    </location>
    <ligand>
        <name>(6S)-NADPHX</name>
        <dbReference type="ChEBI" id="CHEBI:64076"/>
    </ligand>
</feature>
<dbReference type="KEGG" id="srub:C2R22_19570"/>
<comment type="function">
    <text evidence="1">Catalyzes the epimerization of the S- and R-forms of NAD(P)HX, a damaged form of NAD(P)H that is a result of enzymatic or heat-dependent hydration. This is a prerequisite for the S-specific NAD(P)H-hydrate dehydratase to allow the repair of both epimers of NAD(P)HX.</text>
</comment>
<dbReference type="InterPro" id="IPR036652">
    <property type="entry name" value="YjeF_N_dom_sf"/>
</dbReference>
<dbReference type="EMBL" id="CP026309">
    <property type="protein sequence ID" value="AUV84070.1"/>
    <property type="molecule type" value="Genomic_DNA"/>
</dbReference>
<sequence length="222" mass="22741">MREIDRIAVGDVGPELLQMMENAGRTLAGLARSLTDETVVVLAGDGGNGGGGLCAARHLSNHGWDVRVVLDRPSDELTGAAATQYHVLKGTDATLGATGVESTGLSEAGLVVDAVIGYGLSGAPRGRGRDLVETANRAPSSVLSLDVPSGVDATTGETPGVAVAADVVLTLALPKTGLVGARGDLWLADIGIPREVYRRAGVEYDQPFSGETRVRLHANPPG</sequence>
<dbReference type="Pfam" id="PF03853">
    <property type="entry name" value="YjeF_N"/>
    <property type="match status" value="1"/>
</dbReference>
<dbReference type="EC" id="5.1.99.6" evidence="1"/>
<dbReference type="PANTHER" id="PTHR13612:SF0">
    <property type="entry name" value="ENHANCER OF MRNA-DECAPPING PROTEIN 3"/>
    <property type="match status" value="1"/>
</dbReference>
<accession>A0A2I8VQ57</accession>
<dbReference type="PANTHER" id="PTHR13612">
    <property type="entry name" value="ENHANCER OF MRNA-DECAPPING PROTEIN 3"/>
    <property type="match status" value="1"/>
</dbReference>
<feature type="binding site" evidence="1">
    <location>
        <position position="113"/>
    </location>
    <ligand>
        <name>K(+)</name>
        <dbReference type="ChEBI" id="CHEBI:29103"/>
    </ligand>
</feature>
<organism evidence="3 4">
    <name type="scientific">Salinigranum rubrum</name>
    <dbReference type="NCBI Taxonomy" id="755307"/>
    <lineage>
        <taxon>Archaea</taxon>
        <taxon>Methanobacteriati</taxon>
        <taxon>Methanobacteriota</taxon>
        <taxon>Stenosarchaea group</taxon>
        <taxon>Halobacteria</taxon>
        <taxon>Halobacteriales</taxon>
        <taxon>Haloferacaceae</taxon>
        <taxon>Salinigranum</taxon>
    </lineage>
</organism>
<protein>
    <recommendedName>
        <fullName evidence="1">NAD(P)H-hydrate epimerase</fullName>
        <ecNumber evidence="1">5.1.99.6</ecNumber>
    </recommendedName>
    <alternativeName>
        <fullName evidence="1">NAD(P)HX epimerase</fullName>
    </alternativeName>
</protein>
<comment type="caution">
    <text evidence="1">Lacks conserved residue(s) required for the propagation of feature annotation.</text>
</comment>
<comment type="similarity">
    <text evidence="1">Belongs to the NnrE/AIBP family.</text>
</comment>
<evidence type="ECO:0000256" key="1">
    <source>
        <dbReference type="HAMAP-Rule" id="MF_01966"/>
    </source>
</evidence>
<dbReference type="Gene3D" id="3.40.50.10260">
    <property type="entry name" value="YjeF N-terminal domain"/>
    <property type="match status" value="1"/>
</dbReference>